<dbReference type="EMBL" id="CP094533">
    <property type="protein sequence ID" value="UOE24785.1"/>
    <property type="molecule type" value="Genomic_DNA"/>
</dbReference>
<sequence length="130" mass="14742">MHGKADGERTAPSERLAEWMAGYLRAWRGNDADEIGALFSDDAVYLTAPDAEPRRGREAIVAGWLEDADAPGEWSFDWWVLHEAPGVAFVQGRTEYPAERDYLNLWVIRFADDGRADEFTEWYLARPHGA</sequence>
<accession>A0ABY4AP56</accession>
<name>A0ABY4AP56_9MICO</name>
<keyword evidence="3" id="KW-1185">Reference proteome</keyword>
<dbReference type="SUPFAM" id="SSF54427">
    <property type="entry name" value="NTF2-like"/>
    <property type="match status" value="1"/>
</dbReference>
<organism evidence="2 3">
    <name type="scientific">Agromyces soli</name>
    <dbReference type="NCBI Taxonomy" id="659012"/>
    <lineage>
        <taxon>Bacteria</taxon>
        <taxon>Bacillati</taxon>
        <taxon>Actinomycetota</taxon>
        <taxon>Actinomycetes</taxon>
        <taxon>Micrococcales</taxon>
        <taxon>Microbacteriaceae</taxon>
        <taxon>Agromyces</taxon>
    </lineage>
</organism>
<proteinExistence type="predicted"/>
<dbReference type="InterPro" id="IPR037401">
    <property type="entry name" value="SnoaL-like"/>
</dbReference>
<feature type="domain" description="SnoaL-like" evidence="1">
    <location>
        <begin position="22"/>
        <end position="115"/>
    </location>
</feature>
<evidence type="ECO:0000313" key="2">
    <source>
        <dbReference type="EMBL" id="UOE24785.1"/>
    </source>
</evidence>
<dbReference type="Proteomes" id="UP000831304">
    <property type="component" value="Chromosome"/>
</dbReference>
<protein>
    <submittedName>
        <fullName evidence="2">Nuclear transport factor 2 family protein</fullName>
    </submittedName>
</protein>
<evidence type="ECO:0000259" key="1">
    <source>
        <dbReference type="Pfam" id="PF12680"/>
    </source>
</evidence>
<dbReference type="RefSeq" id="WP_243567688.1">
    <property type="nucleotide sequence ID" value="NZ_BAAARD010000008.1"/>
</dbReference>
<dbReference type="InterPro" id="IPR032710">
    <property type="entry name" value="NTF2-like_dom_sf"/>
</dbReference>
<dbReference type="Pfam" id="PF12680">
    <property type="entry name" value="SnoaL_2"/>
    <property type="match status" value="1"/>
</dbReference>
<reference evidence="2 3" key="1">
    <citation type="submission" date="2022-03" db="EMBL/GenBank/DDBJ databases">
        <title>Agromyces sp. isolated from the gut of P. brevitarsis seulensis larvae.</title>
        <authorList>
            <person name="Won M."/>
            <person name="Kwon S.-W."/>
        </authorList>
    </citation>
    <scope>NUCLEOTIDE SEQUENCE [LARGE SCALE GENOMIC DNA]</scope>
    <source>
        <strain evidence="2 3">KACC 16215</strain>
    </source>
</reference>
<dbReference type="Gene3D" id="3.10.450.50">
    <property type="match status" value="1"/>
</dbReference>
<evidence type="ECO:0000313" key="3">
    <source>
        <dbReference type="Proteomes" id="UP000831304"/>
    </source>
</evidence>
<gene>
    <name evidence="2" type="ORF">MTP13_10450</name>
</gene>